<feature type="region of interest" description="Disordered" evidence="1">
    <location>
        <begin position="66"/>
        <end position="166"/>
    </location>
</feature>
<evidence type="ECO:0000313" key="3">
    <source>
        <dbReference type="Proteomes" id="UP000008744"/>
    </source>
</evidence>
<dbReference type="HOGENOM" id="CLU_797580_0_0_1"/>
<feature type="compositionally biased region" description="Basic and acidic residues" evidence="1">
    <location>
        <begin position="244"/>
        <end position="261"/>
    </location>
</feature>
<protein>
    <submittedName>
        <fullName evidence="2">GL13066</fullName>
    </submittedName>
</protein>
<dbReference type="AlphaFoldDB" id="B4GUZ8"/>
<proteinExistence type="predicted"/>
<feature type="region of interest" description="Disordered" evidence="1">
    <location>
        <begin position="235"/>
        <end position="272"/>
    </location>
</feature>
<accession>B4GUZ8</accession>
<feature type="compositionally biased region" description="Basic and acidic residues" evidence="1">
    <location>
        <begin position="69"/>
        <end position="87"/>
    </location>
</feature>
<keyword evidence="3" id="KW-1185">Reference proteome</keyword>
<evidence type="ECO:0000313" key="2">
    <source>
        <dbReference type="EMBL" id="EDW26535.1"/>
    </source>
</evidence>
<name>B4GUZ8_DROPE</name>
<feature type="region of interest" description="Disordered" evidence="1">
    <location>
        <begin position="1"/>
        <end position="51"/>
    </location>
</feature>
<feature type="compositionally biased region" description="Polar residues" evidence="1">
    <location>
        <begin position="262"/>
        <end position="272"/>
    </location>
</feature>
<reference evidence="2 3" key="1">
    <citation type="journal article" date="2007" name="Nature">
        <title>Evolution of genes and genomes on the Drosophila phylogeny.</title>
        <authorList>
            <consortium name="Drosophila 12 Genomes Consortium"/>
            <person name="Clark A.G."/>
            <person name="Eisen M.B."/>
            <person name="Smith D.R."/>
            <person name="Bergman C.M."/>
            <person name="Oliver B."/>
            <person name="Markow T.A."/>
            <person name="Kaufman T.C."/>
            <person name="Kellis M."/>
            <person name="Gelbart W."/>
            <person name="Iyer V.N."/>
            <person name="Pollard D.A."/>
            <person name="Sackton T.B."/>
            <person name="Larracuente A.M."/>
            <person name="Singh N.D."/>
            <person name="Abad J.P."/>
            <person name="Abt D.N."/>
            <person name="Adryan B."/>
            <person name="Aguade M."/>
            <person name="Akashi H."/>
            <person name="Anderson W.W."/>
            <person name="Aquadro C.F."/>
            <person name="Ardell D.H."/>
            <person name="Arguello R."/>
            <person name="Artieri C.G."/>
            <person name="Barbash D.A."/>
            <person name="Barker D."/>
            <person name="Barsanti P."/>
            <person name="Batterham P."/>
            <person name="Batzoglou S."/>
            <person name="Begun D."/>
            <person name="Bhutkar A."/>
            <person name="Blanco E."/>
            <person name="Bosak S.A."/>
            <person name="Bradley R.K."/>
            <person name="Brand A.D."/>
            <person name="Brent M.R."/>
            <person name="Brooks A.N."/>
            <person name="Brown R.H."/>
            <person name="Butlin R.K."/>
            <person name="Caggese C."/>
            <person name="Calvi B.R."/>
            <person name="Bernardo de Carvalho A."/>
            <person name="Caspi A."/>
            <person name="Castrezana S."/>
            <person name="Celniker S.E."/>
            <person name="Chang J.L."/>
            <person name="Chapple C."/>
            <person name="Chatterji S."/>
            <person name="Chinwalla A."/>
            <person name="Civetta A."/>
            <person name="Clifton S.W."/>
            <person name="Comeron J.M."/>
            <person name="Costello J.C."/>
            <person name="Coyne J.A."/>
            <person name="Daub J."/>
            <person name="David R.G."/>
            <person name="Delcher A.L."/>
            <person name="Delehaunty K."/>
            <person name="Do C.B."/>
            <person name="Ebling H."/>
            <person name="Edwards K."/>
            <person name="Eickbush T."/>
            <person name="Evans J.D."/>
            <person name="Filipski A."/>
            <person name="Findeiss S."/>
            <person name="Freyhult E."/>
            <person name="Fulton L."/>
            <person name="Fulton R."/>
            <person name="Garcia A.C."/>
            <person name="Gardiner A."/>
            <person name="Garfield D.A."/>
            <person name="Garvin B.E."/>
            <person name="Gibson G."/>
            <person name="Gilbert D."/>
            <person name="Gnerre S."/>
            <person name="Godfrey J."/>
            <person name="Good R."/>
            <person name="Gotea V."/>
            <person name="Gravely B."/>
            <person name="Greenberg A.J."/>
            <person name="Griffiths-Jones S."/>
            <person name="Gross S."/>
            <person name="Guigo R."/>
            <person name="Gustafson E.A."/>
            <person name="Haerty W."/>
            <person name="Hahn M.W."/>
            <person name="Halligan D.L."/>
            <person name="Halpern A.L."/>
            <person name="Halter G.M."/>
            <person name="Han M.V."/>
            <person name="Heger A."/>
            <person name="Hillier L."/>
            <person name="Hinrichs A.S."/>
            <person name="Holmes I."/>
            <person name="Hoskins R.A."/>
            <person name="Hubisz M.J."/>
            <person name="Hultmark D."/>
            <person name="Huntley M.A."/>
            <person name="Jaffe D.B."/>
            <person name="Jagadeeshan S."/>
            <person name="Jeck W.R."/>
            <person name="Johnson J."/>
            <person name="Jones C.D."/>
            <person name="Jordan W.C."/>
            <person name="Karpen G.H."/>
            <person name="Kataoka E."/>
            <person name="Keightley P.D."/>
            <person name="Kheradpour P."/>
            <person name="Kirkness E.F."/>
            <person name="Koerich L.B."/>
            <person name="Kristiansen K."/>
            <person name="Kudrna D."/>
            <person name="Kulathinal R.J."/>
            <person name="Kumar S."/>
            <person name="Kwok R."/>
            <person name="Lander E."/>
            <person name="Langley C.H."/>
            <person name="Lapoint R."/>
            <person name="Lazzaro B.P."/>
            <person name="Lee S.J."/>
            <person name="Levesque L."/>
            <person name="Li R."/>
            <person name="Lin C.F."/>
            <person name="Lin M.F."/>
            <person name="Lindblad-Toh K."/>
            <person name="Llopart A."/>
            <person name="Long M."/>
            <person name="Low L."/>
            <person name="Lozovsky E."/>
            <person name="Lu J."/>
            <person name="Luo M."/>
            <person name="Machado C.A."/>
            <person name="Makalowski W."/>
            <person name="Marzo M."/>
            <person name="Matsuda M."/>
            <person name="Matzkin L."/>
            <person name="McAllister B."/>
            <person name="McBride C.S."/>
            <person name="McKernan B."/>
            <person name="McKernan K."/>
            <person name="Mendez-Lago M."/>
            <person name="Minx P."/>
            <person name="Mollenhauer M.U."/>
            <person name="Montooth K."/>
            <person name="Mount S.M."/>
            <person name="Mu X."/>
            <person name="Myers E."/>
            <person name="Negre B."/>
            <person name="Newfeld S."/>
            <person name="Nielsen R."/>
            <person name="Noor M.A."/>
            <person name="O'Grady P."/>
            <person name="Pachter L."/>
            <person name="Papaceit M."/>
            <person name="Parisi M.J."/>
            <person name="Parisi M."/>
            <person name="Parts L."/>
            <person name="Pedersen J.S."/>
            <person name="Pesole G."/>
            <person name="Phillippy A.M."/>
            <person name="Ponting C.P."/>
            <person name="Pop M."/>
            <person name="Porcelli D."/>
            <person name="Powell J.R."/>
            <person name="Prohaska S."/>
            <person name="Pruitt K."/>
            <person name="Puig M."/>
            <person name="Quesneville H."/>
            <person name="Ram K.R."/>
            <person name="Rand D."/>
            <person name="Rasmussen M.D."/>
            <person name="Reed L.K."/>
            <person name="Reenan R."/>
            <person name="Reily A."/>
            <person name="Remington K.A."/>
            <person name="Rieger T.T."/>
            <person name="Ritchie M.G."/>
            <person name="Robin C."/>
            <person name="Rogers Y.H."/>
            <person name="Rohde C."/>
            <person name="Rozas J."/>
            <person name="Rubenfield M.J."/>
            <person name="Ruiz A."/>
            <person name="Russo S."/>
            <person name="Salzberg S.L."/>
            <person name="Sanchez-Gracia A."/>
            <person name="Saranga D.J."/>
            <person name="Sato H."/>
            <person name="Schaeffer S.W."/>
            <person name="Schatz M.C."/>
            <person name="Schlenke T."/>
            <person name="Schwartz R."/>
            <person name="Segarra C."/>
            <person name="Singh R.S."/>
            <person name="Sirot L."/>
            <person name="Sirota M."/>
            <person name="Sisneros N.B."/>
            <person name="Smith C.D."/>
            <person name="Smith T.F."/>
            <person name="Spieth J."/>
            <person name="Stage D.E."/>
            <person name="Stark A."/>
            <person name="Stephan W."/>
            <person name="Strausberg R.L."/>
            <person name="Strempel S."/>
            <person name="Sturgill D."/>
            <person name="Sutton G."/>
            <person name="Sutton G.G."/>
            <person name="Tao W."/>
            <person name="Teichmann S."/>
            <person name="Tobari Y.N."/>
            <person name="Tomimura Y."/>
            <person name="Tsolas J.M."/>
            <person name="Valente V.L."/>
            <person name="Venter E."/>
            <person name="Venter J.C."/>
            <person name="Vicario S."/>
            <person name="Vieira F.G."/>
            <person name="Vilella A.J."/>
            <person name="Villasante A."/>
            <person name="Walenz B."/>
            <person name="Wang J."/>
            <person name="Wasserman M."/>
            <person name="Watts T."/>
            <person name="Wilson D."/>
            <person name="Wilson R.K."/>
            <person name="Wing R.A."/>
            <person name="Wolfner M.F."/>
            <person name="Wong A."/>
            <person name="Wong G.K."/>
            <person name="Wu C.I."/>
            <person name="Wu G."/>
            <person name="Yamamoto D."/>
            <person name="Yang H.P."/>
            <person name="Yang S.P."/>
            <person name="Yorke J.A."/>
            <person name="Yoshida K."/>
            <person name="Zdobnov E."/>
            <person name="Zhang P."/>
            <person name="Zhang Y."/>
            <person name="Zimin A.V."/>
            <person name="Baldwin J."/>
            <person name="Abdouelleil A."/>
            <person name="Abdulkadir J."/>
            <person name="Abebe A."/>
            <person name="Abera B."/>
            <person name="Abreu J."/>
            <person name="Acer S.C."/>
            <person name="Aftuck L."/>
            <person name="Alexander A."/>
            <person name="An P."/>
            <person name="Anderson E."/>
            <person name="Anderson S."/>
            <person name="Arachi H."/>
            <person name="Azer M."/>
            <person name="Bachantsang P."/>
            <person name="Barry A."/>
            <person name="Bayul T."/>
            <person name="Berlin A."/>
            <person name="Bessette D."/>
            <person name="Bloom T."/>
            <person name="Blye J."/>
            <person name="Boguslavskiy L."/>
            <person name="Bonnet C."/>
            <person name="Boukhgalter B."/>
            <person name="Bourzgui I."/>
            <person name="Brown A."/>
            <person name="Cahill P."/>
            <person name="Channer S."/>
            <person name="Cheshatsang Y."/>
            <person name="Chuda L."/>
            <person name="Citroen M."/>
            <person name="Collymore A."/>
            <person name="Cooke P."/>
            <person name="Costello M."/>
            <person name="D'Aco K."/>
            <person name="Daza R."/>
            <person name="De Haan G."/>
            <person name="DeGray S."/>
            <person name="DeMaso C."/>
            <person name="Dhargay N."/>
            <person name="Dooley K."/>
            <person name="Dooley E."/>
            <person name="Doricent M."/>
            <person name="Dorje P."/>
            <person name="Dorjee K."/>
            <person name="Dupes A."/>
            <person name="Elong R."/>
            <person name="Falk J."/>
            <person name="Farina A."/>
            <person name="Faro S."/>
            <person name="Ferguson D."/>
            <person name="Fisher S."/>
            <person name="Foley C.D."/>
            <person name="Franke A."/>
            <person name="Friedrich D."/>
            <person name="Gadbois L."/>
            <person name="Gearin G."/>
            <person name="Gearin C.R."/>
            <person name="Giannoukos G."/>
            <person name="Goode T."/>
            <person name="Graham J."/>
            <person name="Grandbois E."/>
            <person name="Grewal S."/>
            <person name="Gyaltsen K."/>
            <person name="Hafez N."/>
            <person name="Hagos B."/>
            <person name="Hall J."/>
            <person name="Henson C."/>
            <person name="Hollinger A."/>
            <person name="Honan T."/>
            <person name="Huard M.D."/>
            <person name="Hughes L."/>
            <person name="Hurhula B."/>
            <person name="Husby M.E."/>
            <person name="Kamat A."/>
            <person name="Kanga B."/>
            <person name="Kashin S."/>
            <person name="Khazanovich D."/>
            <person name="Kisner P."/>
            <person name="Lance K."/>
            <person name="Lara M."/>
            <person name="Lee W."/>
            <person name="Lennon N."/>
            <person name="Letendre F."/>
            <person name="LeVine R."/>
            <person name="Lipovsky A."/>
            <person name="Liu X."/>
            <person name="Liu J."/>
            <person name="Liu S."/>
            <person name="Lokyitsang T."/>
            <person name="Lokyitsang Y."/>
            <person name="Lubonja R."/>
            <person name="Lui A."/>
            <person name="MacDonald P."/>
            <person name="Magnisalis V."/>
            <person name="Maru K."/>
            <person name="Matthews C."/>
            <person name="McCusker W."/>
            <person name="McDonough S."/>
            <person name="Mehta T."/>
            <person name="Meldrim J."/>
            <person name="Meneus L."/>
            <person name="Mihai O."/>
            <person name="Mihalev A."/>
            <person name="Mihova T."/>
            <person name="Mittelman R."/>
            <person name="Mlenga V."/>
            <person name="Montmayeur A."/>
            <person name="Mulrain L."/>
            <person name="Navidi A."/>
            <person name="Naylor J."/>
            <person name="Negash T."/>
            <person name="Nguyen T."/>
            <person name="Nguyen N."/>
            <person name="Nicol R."/>
            <person name="Norbu C."/>
            <person name="Norbu N."/>
            <person name="Novod N."/>
            <person name="O'Neill B."/>
            <person name="Osman S."/>
            <person name="Markiewicz E."/>
            <person name="Oyono O.L."/>
            <person name="Patti C."/>
            <person name="Phunkhang P."/>
            <person name="Pierre F."/>
            <person name="Priest M."/>
            <person name="Raghuraman S."/>
            <person name="Rege F."/>
            <person name="Reyes R."/>
            <person name="Rise C."/>
            <person name="Rogov P."/>
            <person name="Ross K."/>
            <person name="Ryan E."/>
            <person name="Settipalli S."/>
            <person name="Shea T."/>
            <person name="Sherpa N."/>
            <person name="Shi L."/>
            <person name="Shih D."/>
            <person name="Sparrow T."/>
            <person name="Spaulding J."/>
            <person name="Stalker J."/>
            <person name="Stange-Thomann N."/>
            <person name="Stavropoulos S."/>
            <person name="Stone C."/>
            <person name="Strader C."/>
            <person name="Tesfaye S."/>
            <person name="Thomson T."/>
            <person name="Thoulutsang Y."/>
            <person name="Thoulutsang D."/>
            <person name="Topham K."/>
            <person name="Topping I."/>
            <person name="Tsamla T."/>
            <person name="Vassiliev H."/>
            <person name="Vo A."/>
            <person name="Wangchuk T."/>
            <person name="Wangdi T."/>
            <person name="Weiand M."/>
            <person name="Wilkinson J."/>
            <person name="Wilson A."/>
            <person name="Yadav S."/>
            <person name="Young G."/>
            <person name="Yu Q."/>
            <person name="Zembek L."/>
            <person name="Zhong D."/>
            <person name="Zimmer A."/>
            <person name="Zwirko Z."/>
            <person name="Jaffe D.B."/>
            <person name="Alvarez P."/>
            <person name="Brockman W."/>
            <person name="Butler J."/>
            <person name="Chin C."/>
            <person name="Gnerre S."/>
            <person name="Grabherr M."/>
            <person name="Kleber M."/>
            <person name="Mauceli E."/>
            <person name="MacCallum I."/>
        </authorList>
    </citation>
    <scope>NUCLEOTIDE SEQUENCE [LARGE SCALE GENOMIC DNA]</scope>
    <source>
        <strain evidence="3">MSH-3 / Tucson 14011-0111.49</strain>
    </source>
</reference>
<organism evidence="3">
    <name type="scientific">Drosophila persimilis</name>
    <name type="common">Fruit fly</name>
    <dbReference type="NCBI Taxonomy" id="7234"/>
    <lineage>
        <taxon>Eukaryota</taxon>
        <taxon>Metazoa</taxon>
        <taxon>Ecdysozoa</taxon>
        <taxon>Arthropoda</taxon>
        <taxon>Hexapoda</taxon>
        <taxon>Insecta</taxon>
        <taxon>Pterygota</taxon>
        <taxon>Neoptera</taxon>
        <taxon>Endopterygota</taxon>
        <taxon>Diptera</taxon>
        <taxon>Brachycera</taxon>
        <taxon>Muscomorpha</taxon>
        <taxon>Ephydroidea</taxon>
        <taxon>Drosophilidae</taxon>
        <taxon>Drosophila</taxon>
        <taxon>Sophophora</taxon>
    </lineage>
</organism>
<gene>
    <name evidence="2" type="primary">Dper\GL13066</name>
    <name evidence="2" type="ORF">Dper_GL13066</name>
</gene>
<dbReference type="STRING" id="7234.B4GUZ8"/>
<evidence type="ECO:0000256" key="1">
    <source>
        <dbReference type="SAM" id="MobiDB-lite"/>
    </source>
</evidence>
<sequence>MFRGSPGNKPPLLPIGAERAHPSAYSEDSGPELVVAGDGNPNSSAPEWGQPFQTYFKARKLSLVPPVGAERDEAKPSRPNWGDEKQKQRSSSSGDELKLQPEQQAGPIYQAPQKATAEAARKQDAPQPNRQQHRASDAFGMPPVREEDEEEVPLNFDSPEPQSPEAPLEYTNAILYNDLVTVQQRSCKLAQYIRDALPTHMQRQLFQQEIIGQHVVAERKFCELLEKANQTQAQAQAKAQIQDQKQDQKDHPKQNKHHDQNQDNGQNPYRPTVLNNLQYRAKSLGPDNDTFGRFKKGSRFSAQSTPMHRLMRGSPPGSLLTGSVPDSSSGGQVQHRRLRVNRYPNLFF</sequence>
<dbReference type="Proteomes" id="UP000008744">
    <property type="component" value="Unassembled WGS sequence"/>
</dbReference>
<dbReference type="EMBL" id="CH479192">
    <property type="protein sequence ID" value="EDW26535.1"/>
    <property type="molecule type" value="Genomic_DNA"/>
</dbReference>